<name>A0A183L1I8_9TREM</name>
<sequence length="113" mass="13279">MLNKLELKFLIELSLSYYNDSLNQWEPLIETLPEEGDRMWSLQLEIVSIDNRAQCLTDDDWENVGCLQESRNTMLILSRDNLEITISKTALNMLSNLGRVSNINYYFFVWIVL</sequence>
<evidence type="ECO:0000313" key="3">
    <source>
        <dbReference type="WBParaSite" id="SCUD_0002119101-mRNA-1"/>
    </source>
</evidence>
<organism evidence="3">
    <name type="scientific">Schistosoma curassoni</name>
    <dbReference type="NCBI Taxonomy" id="6186"/>
    <lineage>
        <taxon>Eukaryota</taxon>
        <taxon>Metazoa</taxon>
        <taxon>Spiralia</taxon>
        <taxon>Lophotrochozoa</taxon>
        <taxon>Platyhelminthes</taxon>
        <taxon>Trematoda</taxon>
        <taxon>Digenea</taxon>
        <taxon>Strigeidida</taxon>
        <taxon>Schistosomatoidea</taxon>
        <taxon>Schistosomatidae</taxon>
        <taxon>Schistosoma</taxon>
    </lineage>
</organism>
<reference evidence="3" key="1">
    <citation type="submission" date="2016-06" db="UniProtKB">
        <authorList>
            <consortium name="WormBaseParasite"/>
        </authorList>
    </citation>
    <scope>IDENTIFICATION</scope>
</reference>
<evidence type="ECO:0000313" key="1">
    <source>
        <dbReference type="EMBL" id="VDP74640.1"/>
    </source>
</evidence>
<gene>
    <name evidence="1" type="ORF">SCUD_LOCUS21188</name>
</gene>
<accession>A0A183L1I8</accession>
<evidence type="ECO:0000313" key="2">
    <source>
        <dbReference type="Proteomes" id="UP000279833"/>
    </source>
</evidence>
<proteinExistence type="predicted"/>
<dbReference type="AlphaFoldDB" id="A0A183L1I8"/>
<protein>
    <submittedName>
        <fullName evidence="3">DUF1818 family protein</fullName>
    </submittedName>
</protein>
<dbReference type="STRING" id="6186.A0A183L1I8"/>
<dbReference type="WBParaSite" id="SCUD_0002119101-mRNA-1">
    <property type="protein sequence ID" value="SCUD_0002119101-mRNA-1"/>
    <property type="gene ID" value="SCUD_0002119101"/>
</dbReference>
<dbReference type="Proteomes" id="UP000279833">
    <property type="component" value="Unassembled WGS sequence"/>
</dbReference>
<keyword evidence="2" id="KW-1185">Reference proteome</keyword>
<dbReference type="EMBL" id="UZAK01045990">
    <property type="protein sequence ID" value="VDP74640.1"/>
    <property type="molecule type" value="Genomic_DNA"/>
</dbReference>
<reference evidence="1 2" key="2">
    <citation type="submission" date="2018-11" db="EMBL/GenBank/DDBJ databases">
        <authorList>
            <consortium name="Pathogen Informatics"/>
        </authorList>
    </citation>
    <scope>NUCLEOTIDE SEQUENCE [LARGE SCALE GENOMIC DNA]</scope>
    <source>
        <strain evidence="1">Dakar</strain>
        <strain evidence="2">Dakar, Senegal</strain>
    </source>
</reference>